<gene>
    <name evidence="6" type="ORF">P7H00_11470</name>
</gene>
<dbReference type="RefSeq" id="WP_311797327.1">
    <property type="nucleotide sequence ID" value="NZ_JARQAI010000019.1"/>
</dbReference>
<organism evidence="6 7">
    <name type="scientific">Enterococcus pseudoavium</name>
    <dbReference type="NCBI Taxonomy" id="44007"/>
    <lineage>
        <taxon>Bacteria</taxon>
        <taxon>Bacillati</taxon>
        <taxon>Bacillota</taxon>
        <taxon>Bacilli</taxon>
        <taxon>Lactobacillales</taxon>
        <taxon>Enterococcaceae</taxon>
        <taxon>Enterococcus</taxon>
    </lineage>
</organism>
<evidence type="ECO:0000313" key="6">
    <source>
        <dbReference type="EMBL" id="MDT2737729.1"/>
    </source>
</evidence>
<feature type="transmembrane region" description="Helical" evidence="5">
    <location>
        <begin position="264"/>
        <end position="284"/>
    </location>
</feature>
<feature type="transmembrane region" description="Helical" evidence="5">
    <location>
        <begin position="126"/>
        <end position="145"/>
    </location>
</feature>
<dbReference type="GO" id="GO:0005886">
    <property type="term" value="C:plasma membrane"/>
    <property type="evidence" value="ECO:0007669"/>
    <property type="project" value="TreeGrafter"/>
</dbReference>
<name>A0AAE4I4I2_9ENTE</name>
<dbReference type="InterPro" id="IPR003339">
    <property type="entry name" value="ABC/ECF_trnsptr_transmembrane"/>
</dbReference>
<accession>A0AAE4I4I2</accession>
<evidence type="ECO:0000256" key="5">
    <source>
        <dbReference type="SAM" id="Phobius"/>
    </source>
</evidence>
<evidence type="ECO:0000256" key="3">
    <source>
        <dbReference type="ARBA" id="ARBA00022989"/>
    </source>
</evidence>
<dbReference type="PANTHER" id="PTHR33514:SF13">
    <property type="entry name" value="PROTEIN ABCI12, CHLOROPLASTIC"/>
    <property type="match status" value="1"/>
</dbReference>
<proteinExistence type="predicted"/>
<evidence type="ECO:0000256" key="1">
    <source>
        <dbReference type="ARBA" id="ARBA00004141"/>
    </source>
</evidence>
<feature type="transmembrane region" description="Helical" evidence="5">
    <location>
        <begin position="226"/>
        <end position="244"/>
    </location>
</feature>
<dbReference type="Proteomes" id="UP001180842">
    <property type="component" value="Unassembled WGS sequence"/>
</dbReference>
<dbReference type="CDD" id="cd16914">
    <property type="entry name" value="EcfT"/>
    <property type="match status" value="1"/>
</dbReference>
<feature type="transmembrane region" description="Helical" evidence="5">
    <location>
        <begin position="92"/>
        <end position="114"/>
    </location>
</feature>
<evidence type="ECO:0000313" key="7">
    <source>
        <dbReference type="Proteomes" id="UP001180842"/>
    </source>
</evidence>
<reference evidence="6" key="1">
    <citation type="submission" date="2023-03" db="EMBL/GenBank/DDBJ databases">
        <authorList>
            <person name="Shen W."/>
            <person name="Cai J."/>
        </authorList>
    </citation>
    <scope>NUCLEOTIDE SEQUENCE</scope>
    <source>
        <strain evidence="6">P69-2</strain>
    </source>
</reference>
<dbReference type="AlphaFoldDB" id="A0AAE4I4I2"/>
<feature type="transmembrane region" description="Helical" evidence="5">
    <location>
        <begin position="14"/>
        <end position="40"/>
    </location>
</feature>
<comment type="subcellular location">
    <subcellularLocation>
        <location evidence="1">Membrane</location>
        <topology evidence="1">Multi-pass membrane protein</topology>
    </subcellularLocation>
</comment>
<dbReference type="PANTHER" id="PTHR33514">
    <property type="entry name" value="PROTEIN ABCI12, CHLOROPLASTIC"/>
    <property type="match status" value="1"/>
</dbReference>
<keyword evidence="3 5" id="KW-1133">Transmembrane helix</keyword>
<evidence type="ECO:0000256" key="2">
    <source>
        <dbReference type="ARBA" id="ARBA00022692"/>
    </source>
</evidence>
<evidence type="ECO:0000256" key="4">
    <source>
        <dbReference type="ARBA" id="ARBA00023136"/>
    </source>
</evidence>
<comment type="caution">
    <text evidence="6">The sequence shown here is derived from an EMBL/GenBank/DDBJ whole genome shotgun (WGS) entry which is preliminary data.</text>
</comment>
<feature type="transmembrane region" description="Helical" evidence="5">
    <location>
        <begin position="60"/>
        <end position="80"/>
    </location>
</feature>
<protein>
    <submittedName>
        <fullName evidence="6">Energy-coupling factor transporter transmembrane component T</fullName>
    </submittedName>
</protein>
<keyword evidence="4 5" id="KW-0472">Membrane</keyword>
<dbReference type="EMBL" id="JARQAI010000019">
    <property type="protein sequence ID" value="MDT2737729.1"/>
    <property type="molecule type" value="Genomic_DNA"/>
</dbReference>
<keyword evidence="2 5" id="KW-0812">Transmembrane</keyword>
<sequence>MRDPFSQVHPLNNFIYFLLVIGISMFSLHPYILALSFFGALSYSSLLVGVKKSLLFQLKFIIPGMLVVAVVNPAFNHYGVTQLYRMENGNAITLEAIIIGMALALVFANTINWFTCYNQVMTSDKFIYLFGKLIPASSLILSMAFRFVPKFTQQLAVVRNGQKSIGRDLSNGNFIEKIRRAFKIFSIMVTWALENAIETADSMKARGYGLKGRTAFSLYRFDLRDGIILGYLLLTSLGCLWNFANQALYVSYNPQIIIHGWPLNWSSGIGTVSFFLLVSLPLFLRAWDAYKWSRIKVNQATTLPNYFNQIGQKE</sequence>